<gene>
    <name evidence="1" type="ORF">PAPOLLO_LOCUS6456</name>
</gene>
<dbReference type="Pfam" id="PF02995">
    <property type="entry name" value="DUF229"/>
    <property type="match status" value="1"/>
</dbReference>
<accession>A0A8S3WI46</accession>
<dbReference type="PANTHER" id="PTHR10974">
    <property type="entry name" value="FI08016P-RELATED"/>
    <property type="match status" value="1"/>
</dbReference>
<dbReference type="OrthoDB" id="413313at2759"/>
<evidence type="ECO:0000313" key="1">
    <source>
        <dbReference type="EMBL" id="CAG4960892.1"/>
    </source>
</evidence>
<name>A0A8S3WI46_PARAO</name>
<organism evidence="1 2">
    <name type="scientific">Parnassius apollo</name>
    <name type="common">Apollo butterfly</name>
    <name type="synonym">Papilio apollo</name>
    <dbReference type="NCBI Taxonomy" id="110799"/>
    <lineage>
        <taxon>Eukaryota</taxon>
        <taxon>Metazoa</taxon>
        <taxon>Ecdysozoa</taxon>
        <taxon>Arthropoda</taxon>
        <taxon>Hexapoda</taxon>
        <taxon>Insecta</taxon>
        <taxon>Pterygota</taxon>
        <taxon>Neoptera</taxon>
        <taxon>Endopterygota</taxon>
        <taxon>Lepidoptera</taxon>
        <taxon>Glossata</taxon>
        <taxon>Ditrysia</taxon>
        <taxon>Papilionoidea</taxon>
        <taxon>Papilionidae</taxon>
        <taxon>Parnassiinae</taxon>
        <taxon>Parnassini</taxon>
        <taxon>Parnassius</taxon>
        <taxon>Parnassius</taxon>
    </lineage>
</organism>
<dbReference type="PANTHER" id="PTHR10974:SF73">
    <property type="entry name" value="FI21235P1"/>
    <property type="match status" value="1"/>
</dbReference>
<sequence>MCNSQVQIKLQQSIVEEGRNGLGCQFPEIDPFSEEVMKFSKEIPEVKCEGFDWVECYKSKCYVVKEILSKMRDVVCSYKDIIYIDDHNYKIGDPVKVYGDGSYVLNRSDHVKVSCSGKNVDGYNIVGDATPAAIVPLLSGKTELEMPEARISYAKDMFIDPELFMFRILKKYGYHTAYFEDMPWIGTFQYRYNGFKSQPADHYLRAFFLEESKYGAKWWNGINKRHCVGAVPQYGLLLNLSKQFTELEEKHFCFTFIADITHEDFNMISTSDDGVVAFLRHLKESGKLRNHLVIVMGDHGSRYSALRETYQGKIEERLPLMAIILPEMLKEERPQAVTALRNNAGLLTTPFDVHTTVVDAMGLKELANKYTVPGSDIPRGMSLLEPIPKSRTCGQAAVLSHWCVCSKWYNVSASDPMYTKTAKALADFINNVTEEVRSLCIERKLTSIEWVMKQSSNDDILNFRYSSDGDGLHHKYVTAEVKVIH</sequence>
<dbReference type="FunFam" id="3.40.720.10:FF:000017">
    <property type="entry name" value="Predicted protein"/>
    <property type="match status" value="1"/>
</dbReference>
<keyword evidence="2" id="KW-1185">Reference proteome</keyword>
<reference evidence="1" key="1">
    <citation type="submission" date="2021-04" db="EMBL/GenBank/DDBJ databases">
        <authorList>
            <person name="Tunstrom K."/>
        </authorList>
    </citation>
    <scope>NUCLEOTIDE SEQUENCE</scope>
</reference>
<dbReference type="Proteomes" id="UP000691718">
    <property type="component" value="Unassembled WGS sequence"/>
</dbReference>
<dbReference type="AlphaFoldDB" id="A0A8S3WI46"/>
<protein>
    <submittedName>
        <fullName evidence="1">(apollo) hypothetical protein</fullName>
    </submittedName>
</protein>
<comment type="caution">
    <text evidence="1">The sequence shown here is derived from an EMBL/GenBank/DDBJ whole genome shotgun (WGS) entry which is preliminary data.</text>
</comment>
<dbReference type="InterPro" id="IPR004245">
    <property type="entry name" value="DUF229"/>
</dbReference>
<proteinExistence type="predicted"/>
<dbReference type="GO" id="GO:0005615">
    <property type="term" value="C:extracellular space"/>
    <property type="evidence" value="ECO:0007669"/>
    <property type="project" value="TreeGrafter"/>
</dbReference>
<dbReference type="EMBL" id="CAJQZP010000419">
    <property type="protein sequence ID" value="CAG4960892.1"/>
    <property type="molecule type" value="Genomic_DNA"/>
</dbReference>
<evidence type="ECO:0000313" key="2">
    <source>
        <dbReference type="Proteomes" id="UP000691718"/>
    </source>
</evidence>
<dbReference type="CDD" id="cd16021">
    <property type="entry name" value="ALP_like"/>
    <property type="match status" value="1"/>
</dbReference>